<dbReference type="InterPro" id="IPR042505">
    <property type="entry name" value="DYNC2I1"/>
</dbReference>
<feature type="compositionally biased region" description="Acidic residues" evidence="4">
    <location>
        <begin position="105"/>
        <end position="127"/>
    </location>
</feature>
<feature type="compositionally biased region" description="Basic and acidic residues" evidence="4">
    <location>
        <begin position="128"/>
        <end position="157"/>
    </location>
</feature>
<feature type="region of interest" description="Disordered" evidence="4">
    <location>
        <begin position="17"/>
        <end position="53"/>
    </location>
</feature>
<dbReference type="GO" id="GO:0005868">
    <property type="term" value="C:cytoplasmic dynein complex"/>
    <property type="evidence" value="ECO:0007669"/>
    <property type="project" value="InterPro"/>
</dbReference>
<feature type="compositionally biased region" description="Basic and acidic residues" evidence="4">
    <location>
        <begin position="24"/>
        <end position="39"/>
    </location>
</feature>
<evidence type="ECO:0000256" key="1">
    <source>
        <dbReference type="ARBA" id="ARBA00022574"/>
    </source>
</evidence>
<dbReference type="SUPFAM" id="SSF50978">
    <property type="entry name" value="WD40 repeat-like"/>
    <property type="match status" value="1"/>
</dbReference>
<dbReference type="InterPro" id="IPR015943">
    <property type="entry name" value="WD40/YVTN_repeat-like_dom_sf"/>
</dbReference>
<dbReference type="PROSITE" id="PS50082">
    <property type="entry name" value="WD_REPEATS_2"/>
    <property type="match status" value="1"/>
</dbReference>
<dbReference type="AlphaFoldDB" id="A0AA47MCS9"/>
<dbReference type="GO" id="GO:0045503">
    <property type="term" value="F:dynein light chain binding"/>
    <property type="evidence" value="ECO:0007669"/>
    <property type="project" value="InterPro"/>
</dbReference>
<dbReference type="InterPro" id="IPR019775">
    <property type="entry name" value="WD40_repeat_CS"/>
</dbReference>
<dbReference type="PANTHER" id="PTHR16022:SF0">
    <property type="entry name" value="CYTOPLASMIC DYNEIN 2 INTERMEDIATE CHAIN 1"/>
    <property type="match status" value="1"/>
</dbReference>
<dbReference type="PANTHER" id="PTHR16022">
    <property type="entry name" value="WD REPEAT DOMAIN 60"/>
    <property type="match status" value="1"/>
</dbReference>
<protein>
    <submittedName>
        <fullName evidence="5">WD repeat-containing protein 60</fullName>
    </submittedName>
</protein>
<evidence type="ECO:0000256" key="4">
    <source>
        <dbReference type="SAM" id="MobiDB-lite"/>
    </source>
</evidence>
<dbReference type="InterPro" id="IPR001680">
    <property type="entry name" value="WD40_rpt"/>
</dbReference>
<dbReference type="Proteomes" id="UP001174136">
    <property type="component" value="Unassembled WGS sequence"/>
</dbReference>
<feature type="region of interest" description="Disordered" evidence="4">
    <location>
        <begin position="297"/>
        <end position="318"/>
    </location>
</feature>
<keyword evidence="6" id="KW-1185">Reference proteome</keyword>
<sequence>MFRTRIVAPVNPESRRRLRLVPMETERRGRGSDGRREGNRSSQNQNYPNHQKERMLCCVPQDQKDFMTRFKVLNDVKLKNGSHLQAAAEPEQTSRELAYEDDFEEYEEDFEELDESGGEEEEEEQKEVEESPRQEMGGERRKEVEAIQRAMEEENRRAGTAQSSRRSRSEEEIRPQGVLSYNSSVLQNPNKPTRGLLIVVLTEVLNAGSLWTLWQRSREKSVKKKRSVELLRLVDLDFSPTFSLLDLPPLSEYDVYIKSFGNTNTKQAYVQCHEDDGEREVQTDLIQVLDKWTQHPADHTGACGDPGRSQDSPDGNKAQINIDSQRLAAFLPSAAQVMLVLLEEDHAERRSLRTTRTQKDALSFSEGNLQLNTQLPFLYGRPCSLLLFSSVRRQTLLSVHGPLDRPGAVRLDSWTLICVWNIWEPSRPQKILVYESEVSCCCFSPGASALVLAGTSDGSLVLWDLREPAGGHYSMTIGETEWTFRHPTFSTDAVFSSSGHLSAVHSIEVLPSSSFSSSSSSSSDPQPPLLASEESTGTSFQLASLDGRGVLNLWVVLELPTASPAGSQTDLGLRPGGKVKLLHSSCLLAVEREGADIEALQLHFLPSDANHFLITTNMGVVHHGTAHGFRSPPRVYRSQEVGSRPLHVTSVHFSPFSPELFLVGCADGSMRLHIVSSQWPLAEWTTCGGGGDSGVGVVSVRWSQSRPAVFCVLDSASHLHLWDLSQDPLRPVVTETLHADRVTAMAVFGSSSTSHQNSFSGVALAHRSGSLQLHYFNPSFSSANHTEEEDILQSMMHQAF</sequence>
<evidence type="ECO:0000313" key="6">
    <source>
        <dbReference type="Proteomes" id="UP001174136"/>
    </source>
</evidence>
<dbReference type="PROSITE" id="PS00678">
    <property type="entry name" value="WD_REPEATS_1"/>
    <property type="match status" value="1"/>
</dbReference>
<feature type="compositionally biased region" description="Polar residues" evidence="4">
    <location>
        <begin position="309"/>
        <end position="318"/>
    </location>
</feature>
<dbReference type="GO" id="GO:0045504">
    <property type="term" value="F:dynein heavy chain binding"/>
    <property type="evidence" value="ECO:0007669"/>
    <property type="project" value="InterPro"/>
</dbReference>
<name>A0AA47MCS9_MERPO</name>
<feature type="repeat" description="WD" evidence="3">
    <location>
        <begin position="431"/>
        <end position="466"/>
    </location>
</feature>
<evidence type="ECO:0000256" key="3">
    <source>
        <dbReference type="PROSITE-ProRule" id="PRU00221"/>
    </source>
</evidence>
<gene>
    <name evidence="5" type="primary">Wdr60</name>
    <name evidence="5" type="ORF">N1851_026011</name>
</gene>
<comment type="caution">
    <text evidence="5">The sequence shown here is derived from an EMBL/GenBank/DDBJ whole genome shotgun (WGS) entry which is preliminary data.</text>
</comment>
<keyword evidence="1 3" id="KW-0853">WD repeat</keyword>
<proteinExistence type="predicted"/>
<dbReference type="GO" id="GO:0042073">
    <property type="term" value="P:intraciliary transport"/>
    <property type="evidence" value="ECO:0007669"/>
    <property type="project" value="InterPro"/>
</dbReference>
<reference evidence="5" key="1">
    <citation type="journal article" date="2023" name="Front. Mar. Sci.">
        <title>A new Merluccius polli reference genome to investigate the effects of global change in West African waters.</title>
        <authorList>
            <person name="Mateo J.L."/>
            <person name="Blanco-Fernandez C."/>
            <person name="Garcia-Vazquez E."/>
            <person name="Machado-Schiaffino G."/>
        </authorList>
    </citation>
    <scope>NUCLEOTIDE SEQUENCE</scope>
    <source>
        <strain evidence="5">C29</strain>
        <tissue evidence="5">Fin</tissue>
    </source>
</reference>
<keyword evidence="2" id="KW-0677">Repeat</keyword>
<dbReference type="Gene3D" id="2.130.10.10">
    <property type="entry name" value="YVTN repeat-like/Quinoprotein amine dehydrogenase"/>
    <property type="match status" value="2"/>
</dbReference>
<evidence type="ECO:0000256" key="2">
    <source>
        <dbReference type="ARBA" id="ARBA00022737"/>
    </source>
</evidence>
<dbReference type="InterPro" id="IPR036322">
    <property type="entry name" value="WD40_repeat_dom_sf"/>
</dbReference>
<organism evidence="5 6">
    <name type="scientific">Merluccius polli</name>
    <name type="common">Benguela hake</name>
    <name type="synonym">Merluccius cadenati</name>
    <dbReference type="NCBI Taxonomy" id="89951"/>
    <lineage>
        <taxon>Eukaryota</taxon>
        <taxon>Metazoa</taxon>
        <taxon>Chordata</taxon>
        <taxon>Craniata</taxon>
        <taxon>Vertebrata</taxon>
        <taxon>Euteleostomi</taxon>
        <taxon>Actinopterygii</taxon>
        <taxon>Neopterygii</taxon>
        <taxon>Teleostei</taxon>
        <taxon>Neoteleostei</taxon>
        <taxon>Acanthomorphata</taxon>
        <taxon>Zeiogadaria</taxon>
        <taxon>Gadariae</taxon>
        <taxon>Gadiformes</taxon>
        <taxon>Gadoidei</taxon>
        <taxon>Merlucciidae</taxon>
        <taxon>Merluccius</taxon>
    </lineage>
</organism>
<evidence type="ECO:0000313" key="5">
    <source>
        <dbReference type="EMBL" id="KAK0137770.1"/>
    </source>
</evidence>
<dbReference type="EMBL" id="JAOPHQ010004850">
    <property type="protein sequence ID" value="KAK0137770.1"/>
    <property type="molecule type" value="Genomic_DNA"/>
</dbReference>
<feature type="region of interest" description="Disordered" evidence="4">
    <location>
        <begin position="105"/>
        <end position="175"/>
    </location>
</feature>
<accession>A0AA47MCS9</accession>
<dbReference type="SMART" id="SM00320">
    <property type="entry name" value="WD40"/>
    <property type="match status" value="4"/>
</dbReference>
<dbReference type="GO" id="GO:0005929">
    <property type="term" value="C:cilium"/>
    <property type="evidence" value="ECO:0007669"/>
    <property type="project" value="GOC"/>
</dbReference>